<evidence type="ECO:0000259" key="5">
    <source>
        <dbReference type="PROSITE" id="PS50089"/>
    </source>
</evidence>
<keyword evidence="2" id="KW-0862">Zinc</keyword>
<sequence length="456" mass="51273">MDLECDICSERFDGAERLPKVLPCGHTACLQCLRRLPDSSCPTCRRYFNRPPERLVAKFLAMKLLEGVRLDSTPRVWCSDCRTSPSPRCWDEDHDVLPVKRALRRQLQGALPQAAEHLNGLQDQCREEQALPALTLLTGESWDVTLRGGGRELTGTLRTSEDPLTKALWLLLATRAELTEDQAAARDPAPAAAPTPPRVELRSATRSPTRLPRTCVRFHSGPPAAPTPPAAPLAVRDPPHAEGLPPLEMHVGDISRSEPDDDQQEKDAALRDAPRVTRLVWVHCHADPAWILRLLQRAAPTLEQLSVRCPLEAHLRAVHAMPRLRRLWVCGDDPNAEPPQLPALPPGHAGLQWLRVWRLPRATIRFLLRAHGGTLEELQLHVGTAGRRQWPHSCGDLHSLLQQSGLRALRRLVLWRRMFYRHEPAACSEQRAEVRRVLPRVEVLCNLCDDVEEEEV</sequence>
<keyword evidence="6" id="KW-1185">Reference proteome</keyword>
<reference evidence="7" key="1">
    <citation type="submission" date="2025-08" db="UniProtKB">
        <authorList>
            <consortium name="RefSeq"/>
        </authorList>
    </citation>
    <scope>IDENTIFICATION</scope>
    <source>
        <tissue evidence="7">Whole organism</tissue>
    </source>
</reference>
<gene>
    <name evidence="7" type="primary">LOC113206702</name>
</gene>
<protein>
    <submittedName>
        <fullName evidence="7">Uncharacterized protein LOC113206702 isoform X4</fullName>
    </submittedName>
</protein>
<dbReference type="Pfam" id="PF14634">
    <property type="entry name" value="zf-RING_5"/>
    <property type="match status" value="1"/>
</dbReference>
<dbReference type="PANTHER" id="PTHR22791:SF6">
    <property type="entry name" value="RING-TYPE DOMAIN-CONTAINING PROTEIN"/>
    <property type="match status" value="1"/>
</dbReference>
<feature type="region of interest" description="Disordered" evidence="4">
    <location>
        <begin position="182"/>
        <end position="268"/>
    </location>
</feature>
<dbReference type="SMART" id="SM00184">
    <property type="entry name" value="RING"/>
    <property type="match status" value="1"/>
</dbReference>
<dbReference type="RefSeq" id="XP_052124725.1">
    <property type="nucleotide sequence ID" value="XM_052268765.1"/>
</dbReference>
<dbReference type="InterPro" id="IPR001841">
    <property type="entry name" value="Znf_RING"/>
</dbReference>
<dbReference type="InterPro" id="IPR013083">
    <property type="entry name" value="Znf_RING/FYVE/PHD"/>
</dbReference>
<evidence type="ECO:0000256" key="1">
    <source>
        <dbReference type="ARBA" id="ARBA00022771"/>
    </source>
</evidence>
<dbReference type="GO" id="GO:0016567">
    <property type="term" value="P:protein ubiquitination"/>
    <property type="evidence" value="ECO:0007669"/>
    <property type="project" value="TreeGrafter"/>
</dbReference>
<feature type="domain" description="RING-type" evidence="5">
    <location>
        <begin position="5"/>
        <end position="45"/>
    </location>
</feature>
<dbReference type="Gene3D" id="3.80.10.10">
    <property type="entry name" value="Ribonuclease Inhibitor"/>
    <property type="match status" value="1"/>
</dbReference>
<keyword evidence="1 3" id="KW-0479">Metal-binding</keyword>
<dbReference type="PROSITE" id="PS50089">
    <property type="entry name" value="ZF_RING_2"/>
    <property type="match status" value="1"/>
</dbReference>
<evidence type="ECO:0000313" key="7">
    <source>
        <dbReference type="RefSeq" id="XP_052124725.1"/>
    </source>
</evidence>
<dbReference type="OrthoDB" id="674604at2759"/>
<dbReference type="GO" id="GO:0061630">
    <property type="term" value="F:ubiquitin protein ligase activity"/>
    <property type="evidence" value="ECO:0007669"/>
    <property type="project" value="TreeGrafter"/>
</dbReference>
<name>A0A9C6TYJ0_FRAOC</name>
<dbReference type="Gene3D" id="3.30.40.10">
    <property type="entry name" value="Zinc/RING finger domain, C3HC4 (zinc finger)"/>
    <property type="match status" value="1"/>
</dbReference>
<dbReference type="GeneID" id="113206702"/>
<accession>A0A9C6TYJ0</accession>
<dbReference type="AlphaFoldDB" id="A0A9C6TYJ0"/>
<dbReference type="InterPro" id="IPR032675">
    <property type="entry name" value="LRR_dom_sf"/>
</dbReference>
<dbReference type="PANTHER" id="PTHR22791">
    <property type="entry name" value="RING-TYPE DOMAIN-CONTAINING PROTEIN"/>
    <property type="match status" value="1"/>
</dbReference>
<evidence type="ECO:0000256" key="2">
    <source>
        <dbReference type="ARBA" id="ARBA00022833"/>
    </source>
</evidence>
<dbReference type="Proteomes" id="UP000504606">
    <property type="component" value="Unplaced"/>
</dbReference>
<dbReference type="GO" id="GO:0008270">
    <property type="term" value="F:zinc ion binding"/>
    <property type="evidence" value="ECO:0007669"/>
    <property type="project" value="UniProtKB-KW"/>
</dbReference>
<organism evidence="6 7">
    <name type="scientific">Frankliniella occidentalis</name>
    <name type="common">Western flower thrips</name>
    <name type="synonym">Euthrips occidentalis</name>
    <dbReference type="NCBI Taxonomy" id="133901"/>
    <lineage>
        <taxon>Eukaryota</taxon>
        <taxon>Metazoa</taxon>
        <taxon>Ecdysozoa</taxon>
        <taxon>Arthropoda</taxon>
        <taxon>Hexapoda</taxon>
        <taxon>Insecta</taxon>
        <taxon>Pterygota</taxon>
        <taxon>Neoptera</taxon>
        <taxon>Paraneoptera</taxon>
        <taxon>Thysanoptera</taxon>
        <taxon>Terebrantia</taxon>
        <taxon>Thripoidea</taxon>
        <taxon>Thripidae</taxon>
        <taxon>Frankliniella</taxon>
    </lineage>
</organism>
<keyword evidence="1 3" id="KW-0863">Zinc-finger</keyword>
<evidence type="ECO:0000256" key="3">
    <source>
        <dbReference type="PROSITE-ProRule" id="PRU00175"/>
    </source>
</evidence>
<dbReference type="InterPro" id="IPR051435">
    <property type="entry name" value="RING_finger_E3_ubiq-ligases"/>
</dbReference>
<evidence type="ECO:0000313" key="6">
    <source>
        <dbReference type="Proteomes" id="UP000504606"/>
    </source>
</evidence>
<proteinExistence type="predicted"/>
<dbReference type="SUPFAM" id="SSF57850">
    <property type="entry name" value="RING/U-box"/>
    <property type="match status" value="1"/>
</dbReference>
<evidence type="ECO:0000256" key="4">
    <source>
        <dbReference type="SAM" id="MobiDB-lite"/>
    </source>
</evidence>